<proteinExistence type="predicted"/>
<reference evidence="1" key="1">
    <citation type="submission" date="2014-12" db="EMBL/GenBank/DDBJ databases">
        <title>Insight into the proteome of Arion vulgaris.</title>
        <authorList>
            <person name="Aradska J."/>
            <person name="Bulat T."/>
            <person name="Smidak R."/>
            <person name="Sarate P."/>
            <person name="Gangsoo J."/>
            <person name="Sialana F."/>
            <person name="Bilban M."/>
            <person name="Lubec G."/>
        </authorList>
    </citation>
    <scope>NUCLEOTIDE SEQUENCE</scope>
    <source>
        <tissue evidence="1">Skin</tissue>
    </source>
</reference>
<dbReference type="AlphaFoldDB" id="A0A0B6Y9F2"/>
<gene>
    <name evidence="1" type="primary">ORF16793</name>
</gene>
<feature type="non-terminal residue" evidence="1">
    <location>
        <position position="71"/>
    </location>
</feature>
<accession>A0A0B6Y9F2</accession>
<organism evidence="1">
    <name type="scientific">Arion vulgaris</name>
    <dbReference type="NCBI Taxonomy" id="1028688"/>
    <lineage>
        <taxon>Eukaryota</taxon>
        <taxon>Metazoa</taxon>
        <taxon>Spiralia</taxon>
        <taxon>Lophotrochozoa</taxon>
        <taxon>Mollusca</taxon>
        <taxon>Gastropoda</taxon>
        <taxon>Heterobranchia</taxon>
        <taxon>Euthyneura</taxon>
        <taxon>Panpulmonata</taxon>
        <taxon>Eupulmonata</taxon>
        <taxon>Stylommatophora</taxon>
        <taxon>Helicina</taxon>
        <taxon>Arionoidea</taxon>
        <taxon>Arionidae</taxon>
        <taxon>Arion</taxon>
    </lineage>
</organism>
<evidence type="ECO:0000313" key="1">
    <source>
        <dbReference type="EMBL" id="CEK52436.1"/>
    </source>
</evidence>
<feature type="non-terminal residue" evidence="1">
    <location>
        <position position="1"/>
    </location>
</feature>
<name>A0A0B6Y9F2_9EUPU</name>
<sequence>KELRRPGVVFTTNLKILALSLILNCSGYCYSIVMRGRGYCILAIALFLKTMQNLVSWRGHFSFPIIQGVQD</sequence>
<dbReference type="EMBL" id="HACG01005571">
    <property type="protein sequence ID" value="CEK52436.1"/>
    <property type="molecule type" value="Transcribed_RNA"/>
</dbReference>
<protein>
    <submittedName>
        <fullName evidence="1">Uncharacterized protein</fullName>
    </submittedName>
</protein>